<evidence type="ECO:0000313" key="4">
    <source>
        <dbReference type="Proteomes" id="UP000017861"/>
    </source>
</evidence>
<dbReference type="EMBL" id="AYLP01000069">
    <property type="protein sequence ID" value="ESS65230.1"/>
    <property type="molecule type" value="Genomic_DNA"/>
</dbReference>
<feature type="compositionally biased region" description="Basic and acidic residues" evidence="2">
    <location>
        <begin position="718"/>
        <end position="728"/>
    </location>
</feature>
<proteinExistence type="predicted"/>
<keyword evidence="1" id="KW-0175">Coiled coil</keyword>
<feature type="region of interest" description="Disordered" evidence="2">
    <location>
        <begin position="310"/>
        <end position="373"/>
    </location>
</feature>
<comment type="caution">
    <text evidence="3">The sequence shown here is derived from an EMBL/GenBank/DDBJ whole genome shotgun (WGS) entry which is preliminary data.</text>
</comment>
<feature type="compositionally biased region" description="Polar residues" evidence="2">
    <location>
        <begin position="362"/>
        <end position="372"/>
    </location>
</feature>
<dbReference type="Proteomes" id="UP000017861">
    <property type="component" value="Unassembled WGS sequence"/>
</dbReference>
<dbReference type="OrthoDB" id="244885at2759"/>
<gene>
    <name evidence="3" type="ORF">TCDM_06481</name>
</gene>
<protein>
    <submittedName>
        <fullName evidence="3">Uncharacterized protein</fullName>
    </submittedName>
</protein>
<name>V5AWM0_TRYCR</name>
<organism evidence="3 4">
    <name type="scientific">Trypanosoma cruzi Dm28c</name>
    <dbReference type="NCBI Taxonomy" id="1416333"/>
    <lineage>
        <taxon>Eukaryota</taxon>
        <taxon>Discoba</taxon>
        <taxon>Euglenozoa</taxon>
        <taxon>Kinetoplastea</taxon>
        <taxon>Metakinetoplastina</taxon>
        <taxon>Trypanosomatida</taxon>
        <taxon>Trypanosomatidae</taxon>
        <taxon>Trypanosoma</taxon>
        <taxon>Schizotrypanum</taxon>
    </lineage>
</organism>
<sequence>MFFYLGCYGLVTRRILFVGALPNRSLYVHYIYIFVYMLPQWSGGGMEAGSGQKDRNNSEASYFLQNQLARQREAKVGGNCNRVGDDAGITMNQCRLPGRENETTRAQLPSEFDRAHRLRQVQQELPTSQPSFRQAESRIDSVRLPSEALRRAVRAAFGPGRFVLDDGTAVMLEYAHDSIVLRGPQSVRHSFMALLLRTLLKHVESTPQQEQGSSGKERQNLSSTHVISSSMAELGESREDDPTGPPLYLLRRAIGMEKMEREKAQLAQQDAEHECALIKTAWDVERARYREEKQRLEERVRQLETDLKRNRDSLQIAPHRLQEREPQKREVSGDRLADDVEALSFQHGEGGKSEIHGVPSVSLETGDTSSMLPCSERNDITTTNTAGNTSHADFSSLACAKCGKTMNPLQREMELLRNEKDILSRQLQVSVGVVDELRNRLQNVEAAAVHLFSSVLSSSEVVLTVLKGAAAVPRLFLHRCGGVDEPQVQALVQSLSADSTAAPPVEQRLAELTALLEIEHRALKAALDFAVHERDAALQANREEAFLTSPERAAVSAPLTGRTNLDGRTANTSSATTLEKENTELRIELRRSFEDIRQLGQAIERSHAMYQELQEKLRTADRCMREKEKTARSMGHQQEIALMEAIKRERSLEIQLQRLRQQNKMSAVHHSNTAIVHSEKQEKTFAHLVTTPSKKSCAASVLTLDESRNKYPFHHRHNTDTRENDSVSRNDGLQSGPRTTPTPLKRTGAPTPFSPSVVLRRENFEEALNAIHPS</sequence>
<reference evidence="3 4" key="1">
    <citation type="journal article" date="2014" name="Genome Announc.">
        <title>Trypanosoma cruzi Clone Dm28c Draft Genome Sequence.</title>
        <authorList>
            <person name="Grisard E.C."/>
            <person name="Teixeira S.M."/>
            <person name="de Almeida L.G."/>
            <person name="Stoco P.H."/>
            <person name="Gerber A.L."/>
            <person name="Talavera-Lopez C."/>
            <person name="Lima O.C."/>
            <person name="Andersson B."/>
            <person name="de Vasconcelos A.T."/>
        </authorList>
    </citation>
    <scope>NUCLEOTIDE SEQUENCE [LARGE SCALE GENOMIC DNA]</scope>
    <source>
        <strain evidence="3 4">Dm28c</strain>
    </source>
</reference>
<feature type="region of interest" description="Disordered" evidence="2">
    <location>
        <begin position="205"/>
        <end position="224"/>
    </location>
</feature>
<feature type="compositionally biased region" description="Basic and acidic residues" evidence="2">
    <location>
        <begin position="320"/>
        <end position="338"/>
    </location>
</feature>
<evidence type="ECO:0000256" key="2">
    <source>
        <dbReference type="SAM" id="MobiDB-lite"/>
    </source>
</evidence>
<accession>V5AWM0</accession>
<feature type="compositionally biased region" description="Polar residues" evidence="2">
    <location>
        <begin position="729"/>
        <end position="742"/>
    </location>
</feature>
<dbReference type="VEuPathDB" id="TriTrypDB:TCDM_06481"/>
<dbReference type="AlphaFoldDB" id="V5AWM0"/>
<evidence type="ECO:0000256" key="1">
    <source>
        <dbReference type="SAM" id="Coils"/>
    </source>
</evidence>
<feature type="region of interest" description="Disordered" evidence="2">
    <location>
        <begin position="709"/>
        <end position="755"/>
    </location>
</feature>
<feature type="coiled-coil region" evidence="1">
    <location>
        <begin position="596"/>
        <end position="662"/>
    </location>
</feature>
<evidence type="ECO:0000313" key="3">
    <source>
        <dbReference type="EMBL" id="ESS65230.1"/>
    </source>
</evidence>